<dbReference type="EMBL" id="JASMQC010000025">
    <property type="protein sequence ID" value="KAK1934488.1"/>
    <property type="molecule type" value="Genomic_DNA"/>
</dbReference>
<evidence type="ECO:0000313" key="2">
    <source>
        <dbReference type="Proteomes" id="UP001259832"/>
    </source>
</evidence>
<comment type="caution">
    <text evidence="1">The sequence shown here is derived from an EMBL/GenBank/DDBJ whole genome shotgun (WGS) entry which is preliminary data.</text>
</comment>
<dbReference type="PANTHER" id="PTHR46586:SF3">
    <property type="entry name" value="ANKYRIN REPEAT-CONTAINING PROTEIN"/>
    <property type="match status" value="1"/>
</dbReference>
<dbReference type="SMART" id="SM00248">
    <property type="entry name" value="ANK"/>
    <property type="match status" value="7"/>
</dbReference>
<gene>
    <name evidence="1" type="ORF">P3T76_011097</name>
</gene>
<dbReference type="Proteomes" id="UP001259832">
    <property type="component" value="Unassembled WGS sequence"/>
</dbReference>
<keyword evidence="2" id="KW-1185">Reference proteome</keyword>
<dbReference type="InterPro" id="IPR036770">
    <property type="entry name" value="Ankyrin_rpt-contain_sf"/>
</dbReference>
<dbReference type="InterPro" id="IPR052050">
    <property type="entry name" value="SecEffector_AnkRepeat"/>
</dbReference>
<dbReference type="SUPFAM" id="SSF140860">
    <property type="entry name" value="Pseudo ankyrin repeat-like"/>
    <property type="match status" value="1"/>
</dbReference>
<accession>A0AAD9G9S5</accession>
<sequence>MALEVISCEPEPVLLLTVVQFVIRECIHVELPHISRAIDDFVMELPRDWSVEDAYRKTRSLRCIQYLSARESGVLQASYHAWIVNNVGEMTVRNGDVEALKWLVERYAPVPSMTTTAAVAAAEGQLDVLQWLYLNHKDRVHWGGAEWCAAVLSGHKSVVEWLRAHVKPHVETAPQLLLDAASAGDLDIVQWLHKSYGLPVSNALVEAQQGRQWGIVKWILMLEEVVDPEVDANIIAEDGNLDFLQWVYAQGFGRPTPRALEVAAFNDHPNVLEWLHFGPPKLELSPSVFREAARGDNLEVVKWLDEHQCPVTSAAIEAAAENGFLEVVKWISINRKEPCTSRALDRAARNGHLDVVKWLLATGKRFYCPAAINRAAEFGHLDVVKWLHFNRTEGCSAEALDCACHHGHLEVAKWLHANRGEGCGKWALDLAAACGHLEVVKWLHQDLHQPCTTWAMDNAARQGHLDVVKWLHSHRTEGCTVEAMSAAAANGHLDVVRWLHRNRTEGCDSSALNRAIAGGHFDVVLFLHRESELSCSLRSDVSLRGLRVVVVYHDCIVKRSGEQLPHVARLIDGFLDDRTLACTLSDVYERTASLHCMKLLNHRRPAIDALYREWEFAEVVAQAAKSGDLKALAWLSDTYMADGSLTSAASAAANSGELEILKWMYEQHKDRVQWGGLEWSAAICGGQSNVIEWLKQEILPDEDASWKLLFDAAKAGDLDLVQWLLVRNESAVNAAVRGALEGCQWHVVKWFTTHYNGAAFVECTPKDVSLEFLQWLYSSGFADSFTGLVPISAAGGHLDVLEWLYNDVGDRELTTDCLDGAASAGHLKVVQWLHSNNCPATTSAMDGAATAGFLDVVQWLHENRIEGCSISAMNGAAENGHLEVVKWLHVTRDEGCSVSAMEKAAGNGHLDIVKWLHSHRSEGCTARAMDWAAKGGHLEVVEWLHINRSEGCSTDAMDWAAYSGHLKTMQWLDENRSEGCTIKAVRMAAAGGHLDVLKWLHLSKGQELTADAVDMAAACGHLHILEWLHANGADKCSPNAMRDAVLGWHVPVMLFLYNKYGHDVCEEGICLLRDGWDDIKLGFAGAADWLFEKFGSELEGAIFIVNRADWAANKWMEDHYMQQVEAEDEVVYWE</sequence>
<dbReference type="AlphaFoldDB" id="A0AAD9G9S5"/>
<dbReference type="PANTHER" id="PTHR46586">
    <property type="entry name" value="ANKYRIN REPEAT-CONTAINING PROTEIN"/>
    <property type="match status" value="1"/>
</dbReference>
<organism evidence="1 2">
    <name type="scientific">Phytophthora citrophthora</name>
    <dbReference type="NCBI Taxonomy" id="4793"/>
    <lineage>
        <taxon>Eukaryota</taxon>
        <taxon>Sar</taxon>
        <taxon>Stramenopiles</taxon>
        <taxon>Oomycota</taxon>
        <taxon>Peronosporomycetes</taxon>
        <taxon>Peronosporales</taxon>
        <taxon>Peronosporaceae</taxon>
        <taxon>Phytophthora</taxon>
    </lineage>
</organism>
<dbReference type="InterPro" id="IPR002110">
    <property type="entry name" value="Ankyrin_rpt"/>
</dbReference>
<dbReference type="Pfam" id="PF13637">
    <property type="entry name" value="Ank_4"/>
    <property type="match status" value="2"/>
</dbReference>
<dbReference type="Gene3D" id="1.25.40.20">
    <property type="entry name" value="Ankyrin repeat-containing domain"/>
    <property type="match status" value="5"/>
</dbReference>
<proteinExistence type="predicted"/>
<dbReference type="SUPFAM" id="SSF48403">
    <property type="entry name" value="Ankyrin repeat"/>
    <property type="match status" value="3"/>
</dbReference>
<protein>
    <submittedName>
        <fullName evidence="1">Ankyrin repeat protein</fullName>
    </submittedName>
</protein>
<reference evidence="1" key="1">
    <citation type="submission" date="2023-08" db="EMBL/GenBank/DDBJ databases">
        <title>Reference Genome Resource for the Citrus Pathogen Phytophthora citrophthora.</title>
        <authorList>
            <person name="Moller H."/>
            <person name="Coetzee B."/>
            <person name="Rose L.J."/>
            <person name="Van Niekerk J.M."/>
        </authorList>
    </citation>
    <scope>NUCLEOTIDE SEQUENCE</scope>
    <source>
        <strain evidence="1">STE-U-9442</strain>
    </source>
</reference>
<dbReference type="Pfam" id="PF12796">
    <property type="entry name" value="Ank_2"/>
    <property type="match status" value="3"/>
</dbReference>
<evidence type="ECO:0000313" key="1">
    <source>
        <dbReference type="EMBL" id="KAK1934488.1"/>
    </source>
</evidence>
<name>A0AAD9G9S5_9STRA</name>